<comment type="similarity">
    <text evidence="2">Belongs to the major facilitator superfamily. EmrB family.</text>
</comment>
<dbReference type="Pfam" id="PF07690">
    <property type="entry name" value="MFS_1"/>
    <property type="match status" value="1"/>
</dbReference>
<dbReference type="GO" id="GO:0005886">
    <property type="term" value="C:plasma membrane"/>
    <property type="evidence" value="ECO:0007669"/>
    <property type="project" value="UniProtKB-SubCell"/>
</dbReference>
<dbReference type="SUPFAM" id="SSF103473">
    <property type="entry name" value="MFS general substrate transporter"/>
    <property type="match status" value="1"/>
</dbReference>
<dbReference type="RefSeq" id="WP_094362555.1">
    <property type="nucleotide sequence ID" value="NZ_NMVQ01000001.1"/>
</dbReference>
<feature type="transmembrane region" description="Helical" evidence="8">
    <location>
        <begin position="206"/>
        <end position="225"/>
    </location>
</feature>
<dbReference type="InterPro" id="IPR004638">
    <property type="entry name" value="EmrB-like"/>
</dbReference>
<organism evidence="10 11">
    <name type="scientific">Enemella dayhoffiae</name>
    <dbReference type="NCBI Taxonomy" id="2016507"/>
    <lineage>
        <taxon>Bacteria</taxon>
        <taxon>Bacillati</taxon>
        <taxon>Actinomycetota</taxon>
        <taxon>Actinomycetes</taxon>
        <taxon>Propionibacteriales</taxon>
        <taxon>Propionibacteriaceae</taxon>
        <taxon>Enemella</taxon>
    </lineage>
</organism>
<feature type="transmembrane region" description="Helical" evidence="8">
    <location>
        <begin position="56"/>
        <end position="77"/>
    </location>
</feature>
<feature type="transmembrane region" description="Helical" evidence="8">
    <location>
        <begin position="306"/>
        <end position="324"/>
    </location>
</feature>
<feature type="transmembrane region" description="Helical" evidence="8">
    <location>
        <begin position="442"/>
        <end position="464"/>
    </location>
</feature>
<feature type="transmembrane region" description="Helical" evidence="8">
    <location>
        <begin position="21"/>
        <end position="44"/>
    </location>
</feature>
<dbReference type="PROSITE" id="PS50850">
    <property type="entry name" value="MFS"/>
    <property type="match status" value="1"/>
</dbReference>
<dbReference type="OrthoDB" id="9812221at2"/>
<dbReference type="PANTHER" id="PTHR42718">
    <property type="entry name" value="MAJOR FACILITATOR SUPERFAMILY MULTIDRUG TRANSPORTER MFSC"/>
    <property type="match status" value="1"/>
</dbReference>
<name>A0A255HD22_9ACTN</name>
<evidence type="ECO:0000256" key="8">
    <source>
        <dbReference type="SAM" id="Phobius"/>
    </source>
</evidence>
<dbReference type="Gene3D" id="1.20.1720.10">
    <property type="entry name" value="Multidrug resistance protein D"/>
    <property type="match status" value="1"/>
</dbReference>
<evidence type="ECO:0000256" key="3">
    <source>
        <dbReference type="ARBA" id="ARBA00022448"/>
    </source>
</evidence>
<evidence type="ECO:0000256" key="6">
    <source>
        <dbReference type="ARBA" id="ARBA00022989"/>
    </source>
</evidence>
<dbReference type="InterPro" id="IPR011701">
    <property type="entry name" value="MFS"/>
</dbReference>
<comment type="subcellular location">
    <subcellularLocation>
        <location evidence="1">Cell membrane</location>
        <topology evidence="1">Multi-pass membrane protein</topology>
    </subcellularLocation>
</comment>
<keyword evidence="6 8" id="KW-1133">Transmembrane helix</keyword>
<feature type="transmembrane region" description="Helical" evidence="8">
    <location>
        <begin position="361"/>
        <end position="388"/>
    </location>
</feature>
<dbReference type="AlphaFoldDB" id="A0A255HD22"/>
<feature type="transmembrane region" description="Helical" evidence="8">
    <location>
        <begin position="336"/>
        <end position="355"/>
    </location>
</feature>
<feature type="transmembrane region" description="Helical" evidence="8">
    <location>
        <begin position="142"/>
        <end position="167"/>
    </location>
</feature>
<dbReference type="EMBL" id="NMVQ01000001">
    <property type="protein sequence ID" value="OYO25346.1"/>
    <property type="molecule type" value="Genomic_DNA"/>
</dbReference>
<evidence type="ECO:0000256" key="4">
    <source>
        <dbReference type="ARBA" id="ARBA00022475"/>
    </source>
</evidence>
<dbReference type="GO" id="GO:0022857">
    <property type="term" value="F:transmembrane transporter activity"/>
    <property type="evidence" value="ECO:0007669"/>
    <property type="project" value="InterPro"/>
</dbReference>
<evidence type="ECO:0000313" key="10">
    <source>
        <dbReference type="EMBL" id="OYO25346.1"/>
    </source>
</evidence>
<dbReference type="NCBIfam" id="TIGR00711">
    <property type="entry name" value="efflux_EmrB"/>
    <property type="match status" value="1"/>
</dbReference>
<keyword evidence="3" id="KW-0813">Transport</keyword>
<feature type="domain" description="Major facilitator superfamily (MFS) profile" evidence="9">
    <location>
        <begin position="18"/>
        <end position="468"/>
    </location>
</feature>
<reference evidence="10 11" key="1">
    <citation type="submission" date="2017-07" db="EMBL/GenBank/DDBJ databases">
        <title>Draft whole genome sequences of clinical Proprionibacteriaceae strains.</title>
        <authorList>
            <person name="Bernier A.-M."/>
            <person name="Bernard K."/>
            <person name="Domingo M.-C."/>
        </authorList>
    </citation>
    <scope>NUCLEOTIDE SEQUENCE [LARGE SCALE GENOMIC DNA]</scope>
    <source>
        <strain evidence="10 11">NML 130396</strain>
    </source>
</reference>
<proteinExistence type="inferred from homology"/>
<dbReference type="PANTHER" id="PTHR42718:SF9">
    <property type="entry name" value="MAJOR FACILITATOR SUPERFAMILY MULTIDRUG TRANSPORTER MFSC"/>
    <property type="match status" value="1"/>
</dbReference>
<protein>
    <submittedName>
        <fullName evidence="10">MFS transporter</fullName>
    </submittedName>
</protein>
<dbReference type="Gene3D" id="1.20.1250.20">
    <property type="entry name" value="MFS general substrate transporter like domains"/>
    <property type="match status" value="1"/>
</dbReference>
<dbReference type="PRINTS" id="PR01036">
    <property type="entry name" value="TCRTETB"/>
</dbReference>
<comment type="caution">
    <text evidence="10">The sequence shown here is derived from an EMBL/GenBank/DDBJ whole genome shotgun (WGS) entry which is preliminary data.</text>
</comment>
<sequence>MQDQTQPETTDQPIPWGVIGLLLGAAFVVILNETTMAVALPVLMGDLHVEAQTAQWLTTGFMLTMAVVIPTTGFVMNRFTTRQVFLTALGLFSAGTLLAAVAPAFGALLLARVVQASGTAIMMPLLMTNILVLVPMHKRGQVMGLISIVMSMAPALGPSLSGVILRYSHWRTIFWVMLPIALVMLVIGAIRLTNVGERSIKPIDPISILLSAFGFGGLVFALNKVGAPGQLTVMIGSFAVAAVALGLFVWRQLVLDRPLLELRTFKHRNFTVGLGVLMIGFTGLMGVFLVYPIYLQEVRGLDTQAAGLLMLPGGLAMGLLGPLIGRLHDRFGARRLVVPATAMMTAMVFALSVLTTTSTPVVLLAAMHVLLCLSLSFVFTPIFATSLGDLPPHLYADGSALVGTLQQVAGAAGAALLVTVMAERAKSLTAAGTEPVQALLAGTHATFTLATVLAAGSIVLALLLRPTRPAEPTAPIGDAEAEPAAAPA</sequence>
<dbReference type="InterPro" id="IPR020846">
    <property type="entry name" value="MFS_dom"/>
</dbReference>
<dbReference type="InterPro" id="IPR036259">
    <property type="entry name" value="MFS_trans_sf"/>
</dbReference>
<feature type="transmembrane region" description="Helical" evidence="8">
    <location>
        <begin position="173"/>
        <end position="194"/>
    </location>
</feature>
<keyword evidence="5 8" id="KW-0812">Transmembrane</keyword>
<feature type="transmembrane region" description="Helical" evidence="8">
    <location>
        <begin position="231"/>
        <end position="250"/>
    </location>
</feature>
<evidence type="ECO:0000256" key="1">
    <source>
        <dbReference type="ARBA" id="ARBA00004651"/>
    </source>
</evidence>
<keyword evidence="11" id="KW-1185">Reference proteome</keyword>
<keyword evidence="4" id="KW-1003">Cell membrane</keyword>
<evidence type="ECO:0000259" key="9">
    <source>
        <dbReference type="PROSITE" id="PS50850"/>
    </source>
</evidence>
<gene>
    <name evidence="10" type="ORF">CGZ93_00330</name>
</gene>
<feature type="transmembrane region" description="Helical" evidence="8">
    <location>
        <begin position="84"/>
        <end position="110"/>
    </location>
</feature>
<evidence type="ECO:0000256" key="5">
    <source>
        <dbReference type="ARBA" id="ARBA00022692"/>
    </source>
</evidence>
<accession>A0A255HD22</accession>
<feature type="transmembrane region" description="Helical" evidence="8">
    <location>
        <begin position="270"/>
        <end position="294"/>
    </location>
</feature>
<keyword evidence="7 8" id="KW-0472">Membrane</keyword>
<evidence type="ECO:0000256" key="2">
    <source>
        <dbReference type="ARBA" id="ARBA00008537"/>
    </source>
</evidence>
<feature type="transmembrane region" description="Helical" evidence="8">
    <location>
        <begin position="400"/>
        <end position="422"/>
    </location>
</feature>
<dbReference type="Proteomes" id="UP000216311">
    <property type="component" value="Unassembled WGS sequence"/>
</dbReference>
<dbReference type="CDD" id="cd17503">
    <property type="entry name" value="MFS_LmrB_MDR_like"/>
    <property type="match status" value="1"/>
</dbReference>
<evidence type="ECO:0000256" key="7">
    <source>
        <dbReference type="ARBA" id="ARBA00023136"/>
    </source>
</evidence>
<feature type="transmembrane region" description="Helical" evidence="8">
    <location>
        <begin position="116"/>
        <end position="135"/>
    </location>
</feature>
<evidence type="ECO:0000313" key="11">
    <source>
        <dbReference type="Proteomes" id="UP000216311"/>
    </source>
</evidence>